<keyword evidence="3" id="KW-0732">Signal</keyword>
<accession>A0A8H5H1U3</accession>
<sequence length="330" mass="34364">MAPSKGSVLAHHFVYLVLSFVFVLAFVLESVSAGQFFTSGISIIDAPSVGNPGHAGSNIPIAIEISGNGQLPASEATNPDSSSSIHYTSLEIYLVSASTNSNFTVSSGPGLLSQEPGSTVKHLDWQIPSCIPPGDYNLTFYEGAMINGESHFIITPVSIPVDNPNSDSSSNCDPSTVPTNPLQAQPQPDFPPPQALFGDGKSSLSMVTRTTSPLFSLPTLLTITLSASGGIPIPLPILPTVTVGVTDTVTATAQTQTVVVVSMTTFTTSVSGSVETVTETALITTAVPVQDNNSGFIPVNSAAGMDQNVFARILLPTVLLPIMMGLWIFI</sequence>
<evidence type="ECO:0000313" key="5">
    <source>
        <dbReference type="Proteomes" id="UP000559256"/>
    </source>
</evidence>
<evidence type="ECO:0000256" key="3">
    <source>
        <dbReference type="SAM" id="SignalP"/>
    </source>
</evidence>
<dbReference type="Proteomes" id="UP000559256">
    <property type="component" value="Unassembled WGS sequence"/>
</dbReference>
<keyword evidence="5" id="KW-1185">Reference proteome</keyword>
<gene>
    <name evidence="4" type="ORF">D9758_000139</name>
</gene>
<dbReference type="EMBL" id="JAACJM010000001">
    <property type="protein sequence ID" value="KAF5375070.1"/>
    <property type="molecule type" value="Genomic_DNA"/>
</dbReference>
<protein>
    <submittedName>
        <fullName evidence="4">Uncharacterized protein</fullName>
    </submittedName>
</protein>
<evidence type="ECO:0000256" key="1">
    <source>
        <dbReference type="SAM" id="MobiDB-lite"/>
    </source>
</evidence>
<comment type="caution">
    <text evidence="4">The sequence shown here is derived from an EMBL/GenBank/DDBJ whole genome shotgun (WGS) entry which is preliminary data.</text>
</comment>
<reference evidence="4 5" key="1">
    <citation type="journal article" date="2020" name="ISME J.">
        <title>Uncovering the hidden diversity of litter-decomposition mechanisms in mushroom-forming fungi.</title>
        <authorList>
            <person name="Floudas D."/>
            <person name="Bentzer J."/>
            <person name="Ahren D."/>
            <person name="Johansson T."/>
            <person name="Persson P."/>
            <person name="Tunlid A."/>
        </authorList>
    </citation>
    <scope>NUCLEOTIDE SEQUENCE [LARGE SCALE GENOMIC DNA]</scope>
    <source>
        <strain evidence="4 5">CBS 291.85</strain>
    </source>
</reference>
<keyword evidence="2" id="KW-1133">Transmembrane helix</keyword>
<dbReference type="AlphaFoldDB" id="A0A8H5H1U3"/>
<organism evidence="4 5">
    <name type="scientific">Tetrapyrgos nigripes</name>
    <dbReference type="NCBI Taxonomy" id="182062"/>
    <lineage>
        <taxon>Eukaryota</taxon>
        <taxon>Fungi</taxon>
        <taxon>Dikarya</taxon>
        <taxon>Basidiomycota</taxon>
        <taxon>Agaricomycotina</taxon>
        <taxon>Agaricomycetes</taxon>
        <taxon>Agaricomycetidae</taxon>
        <taxon>Agaricales</taxon>
        <taxon>Marasmiineae</taxon>
        <taxon>Marasmiaceae</taxon>
        <taxon>Tetrapyrgos</taxon>
    </lineage>
</organism>
<feature type="signal peptide" evidence="3">
    <location>
        <begin position="1"/>
        <end position="33"/>
    </location>
</feature>
<evidence type="ECO:0000256" key="2">
    <source>
        <dbReference type="SAM" id="Phobius"/>
    </source>
</evidence>
<feature type="chain" id="PRO_5034981354" evidence="3">
    <location>
        <begin position="34"/>
        <end position="330"/>
    </location>
</feature>
<proteinExistence type="predicted"/>
<keyword evidence="2" id="KW-0812">Transmembrane</keyword>
<name>A0A8H5H1U3_9AGAR</name>
<keyword evidence="2" id="KW-0472">Membrane</keyword>
<evidence type="ECO:0000313" key="4">
    <source>
        <dbReference type="EMBL" id="KAF5375070.1"/>
    </source>
</evidence>
<feature type="region of interest" description="Disordered" evidence="1">
    <location>
        <begin position="163"/>
        <end position="189"/>
    </location>
</feature>
<feature type="compositionally biased region" description="Low complexity" evidence="1">
    <location>
        <begin position="163"/>
        <end position="187"/>
    </location>
</feature>
<feature type="transmembrane region" description="Helical" evidence="2">
    <location>
        <begin position="309"/>
        <end position="329"/>
    </location>
</feature>
<dbReference type="OrthoDB" id="3267335at2759"/>